<protein>
    <submittedName>
        <fullName evidence="1">Uncharacterized protein</fullName>
    </submittedName>
</protein>
<reference evidence="1 2" key="1">
    <citation type="submission" date="2018-07" db="EMBL/GenBank/DDBJ databases">
        <authorList>
            <person name="Ye Y."/>
        </authorList>
    </citation>
    <scope>NUCLEOTIDE SEQUENCE [LARGE SCALE GENOMIC DNA]</scope>
    <source>
        <strain evidence="2">H14(2018)</strain>
    </source>
</reference>
<dbReference type="Proteomes" id="UP000253958">
    <property type="component" value="Chromosome"/>
</dbReference>
<dbReference type="EMBL" id="CP031263">
    <property type="protein sequence ID" value="AXH90122.1"/>
    <property type="molecule type" value="Genomic_DNA"/>
</dbReference>
<dbReference type="RefSeq" id="WP_114919265.1">
    <property type="nucleotide sequence ID" value="NZ_CBDRJL010000020.1"/>
</dbReference>
<dbReference type="AlphaFoldDB" id="A0A6N3JXH9"/>
<reference evidence="1 2" key="2">
    <citation type="submission" date="2018-08" db="EMBL/GenBank/DDBJ databases">
        <title>Streptomyces kandeliansis sp. nov., an endophytic bacterium isolated from mangrove plant.</title>
        <authorList>
            <person name="Wang R."/>
        </authorList>
    </citation>
    <scope>NUCLEOTIDE SEQUENCE [LARGE SCALE GENOMIC DNA]</scope>
    <source>
        <strain evidence="2">H14(2018)</strain>
    </source>
</reference>
<accession>A0A6N3JXH9</accession>
<evidence type="ECO:0000313" key="2">
    <source>
        <dbReference type="Proteomes" id="UP000253958"/>
    </source>
</evidence>
<proteinExistence type="predicted"/>
<gene>
    <name evidence="1" type="ORF">DVH21_09405</name>
</gene>
<evidence type="ECO:0000313" key="1">
    <source>
        <dbReference type="EMBL" id="AXH90122.1"/>
    </source>
</evidence>
<organism evidence="1 2">
    <name type="scientific">Micromonospora aurantiaca</name>
    <name type="common">nom. illeg.</name>
    <dbReference type="NCBI Taxonomy" id="47850"/>
    <lineage>
        <taxon>Bacteria</taxon>
        <taxon>Bacillati</taxon>
        <taxon>Actinomycetota</taxon>
        <taxon>Actinomycetes</taxon>
        <taxon>Micromonosporales</taxon>
        <taxon>Micromonosporaceae</taxon>
        <taxon>Micromonospora</taxon>
    </lineage>
</organism>
<name>A0A6N3JXH9_9ACTN</name>
<sequence>MADESLVRNSRLLGLFTEIVQGPEGTLRAVEAAGRGIAAEARCTLAALADKLTIRSGSRDELIESAPASADRLMELGAIEDDLSELWSRRRERGLGDEAFEASLQQIVLRLEAWPLSWSRQPE</sequence>